<dbReference type="PANTHER" id="PTHR13156:SF0">
    <property type="entry name" value="NADH DEHYDROGENASE [UBIQUINONE] IRON-SULFUR PROTEIN 6, MITOCHONDRIAL"/>
    <property type="match status" value="1"/>
</dbReference>
<reference evidence="2" key="1">
    <citation type="submission" date="2022-07" db="EMBL/GenBank/DDBJ databases">
        <title>Genome Sequence of Agrocybe chaxingu.</title>
        <authorList>
            <person name="Buettner E."/>
        </authorList>
    </citation>
    <scope>NUCLEOTIDE SEQUENCE</scope>
    <source>
        <strain evidence="2">MP-N11</strain>
    </source>
</reference>
<dbReference type="EMBL" id="JANKHO010000098">
    <property type="protein sequence ID" value="KAJ3515407.1"/>
    <property type="molecule type" value="Genomic_DNA"/>
</dbReference>
<keyword evidence="3" id="KW-1185">Reference proteome</keyword>
<gene>
    <name evidence="2" type="ORF">NLJ89_g1781</name>
</gene>
<dbReference type="AlphaFoldDB" id="A0A9W8MZE5"/>
<feature type="region of interest" description="Disordered" evidence="1">
    <location>
        <begin position="17"/>
        <end position="77"/>
    </location>
</feature>
<dbReference type="GO" id="GO:0005739">
    <property type="term" value="C:mitochondrion"/>
    <property type="evidence" value="ECO:0007669"/>
    <property type="project" value="GOC"/>
</dbReference>
<evidence type="ECO:0000256" key="1">
    <source>
        <dbReference type="SAM" id="MobiDB-lite"/>
    </source>
</evidence>
<accession>A0A9W8MZE5</accession>
<evidence type="ECO:0000313" key="2">
    <source>
        <dbReference type="EMBL" id="KAJ3515407.1"/>
    </source>
</evidence>
<dbReference type="Proteomes" id="UP001148786">
    <property type="component" value="Unassembled WGS sequence"/>
</dbReference>
<dbReference type="PANTHER" id="PTHR13156">
    <property type="entry name" value="NADH-UBIQUINONE OXIDOREDUCTASE 13 KD-A SUBUNIT"/>
    <property type="match status" value="1"/>
</dbReference>
<proteinExistence type="predicted"/>
<sequence>MLGRRALPTLSKALKNLARPASTSSASPAAVKANHQAIATKKDTPVTQQAPNYPTTWSTSQRPRPAPGSEPRFEQTNTALQPNALSAMELIAQEPIRLVHGRKAVCDGGTHPSSPVSGGLHSLTYLL</sequence>
<dbReference type="GO" id="GO:0006120">
    <property type="term" value="P:mitochondrial electron transport, NADH to ubiquinone"/>
    <property type="evidence" value="ECO:0007669"/>
    <property type="project" value="TreeGrafter"/>
</dbReference>
<feature type="compositionally biased region" description="Polar residues" evidence="1">
    <location>
        <begin position="45"/>
        <end position="62"/>
    </location>
</feature>
<name>A0A9W8MZE5_9AGAR</name>
<protein>
    <submittedName>
        <fullName evidence="2">Uncharacterized protein</fullName>
    </submittedName>
</protein>
<organism evidence="2 3">
    <name type="scientific">Agrocybe chaxingu</name>
    <dbReference type="NCBI Taxonomy" id="84603"/>
    <lineage>
        <taxon>Eukaryota</taxon>
        <taxon>Fungi</taxon>
        <taxon>Dikarya</taxon>
        <taxon>Basidiomycota</taxon>
        <taxon>Agaricomycotina</taxon>
        <taxon>Agaricomycetes</taxon>
        <taxon>Agaricomycetidae</taxon>
        <taxon>Agaricales</taxon>
        <taxon>Agaricineae</taxon>
        <taxon>Strophariaceae</taxon>
        <taxon>Agrocybe</taxon>
    </lineage>
</organism>
<feature type="compositionally biased region" description="Low complexity" evidence="1">
    <location>
        <begin position="20"/>
        <end position="30"/>
    </location>
</feature>
<comment type="caution">
    <text evidence="2">The sequence shown here is derived from an EMBL/GenBank/DDBJ whole genome shotgun (WGS) entry which is preliminary data.</text>
</comment>
<dbReference type="OrthoDB" id="307899at2759"/>
<evidence type="ECO:0000313" key="3">
    <source>
        <dbReference type="Proteomes" id="UP001148786"/>
    </source>
</evidence>